<dbReference type="Proteomes" id="UP001202328">
    <property type="component" value="Unassembled WGS sequence"/>
</dbReference>
<accession>A0AAD4XD48</accession>
<name>A0AAD4XD48_9MAGN</name>
<feature type="non-terminal residue" evidence="1">
    <location>
        <position position="1"/>
    </location>
</feature>
<keyword evidence="2" id="KW-1185">Reference proteome</keyword>
<protein>
    <submittedName>
        <fullName evidence="1">Uncharacterized protein</fullName>
    </submittedName>
</protein>
<dbReference type="AlphaFoldDB" id="A0AAD4XD48"/>
<dbReference type="EMBL" id="JAJJMB010011222">
    <property type="protein sequence ID" value="KAI3903404.1"/>
    <property type="molecule type" value="Genomic_DNA"/>
</dbReference>
<reference evidence="1" key="1">
    <citation type="submission" date="2022-04" db="EMBL/GenBank/DDBJ databases">
        <title>A functionally conserved STORR gene fusion in Papaver species that diverged 16.8 million years ago.</title>
        <authorList>
            <person name="Catania T."/>
        </authorList>
    </citation>
    <scope>NUCLEOTIDE SEQUENCE</scope>
    <source>
        <strain evidence="1">S-188037</strain>
    </source>
</reference>
<proteinExistence type="predicted"/>
<evidence type="ECO:0000313" key="2">
    <source>
        <dbReference type="Proteomes" id="UP001202328"/>
    </source>
</evidence>
<organism evidence="1 2">
    <name type="scientific">Papaver atlanticum</name>
    <dbReference type="NCBI Taxonomy" id="357466"/>
    <lineage>
        <taxon>Eukaryota</taxon>
        <taxon>Viridiplantae</taxon>
        <taxon>Streptophyta</taxon>
        <taxon>Embryophyta</taxon>
        <taxon>Tracheophyta</taxon>
        <taxon>Spermatophyta</taxon>
        <taxon>Magnoliopsida</taxon>
        <taxon>Ranunculales</taxon>
        <taxon>Papaveraceae</taxon>
        <taxon>Papaveroideae</taxon>
        <taxon>Papaver</taxon>
    </lineage>
</organism>
<evidence type="ECO:0000313" key="1">
    <source>
        <dbReference type="EMBL" id="KAI3903404.1"/>
    </source>
</evidence>
<comment type="caution">
    <text evidence="1">The sequence shown here is derived from an EMBL/GenBank/DDBJ whole genome shotgun (WGS) entry which is preliminary data.</text>
</comment>
<sequence>IRAMYDYPWKNVRYYNVTWGPVNSGQRLTIFDYKNPKLQQLPVDGDLISLIDLRNIEYRKWQPCW</sequence>
<gene>
    <name evidence="1" type="ORF">MKW98_032058</name>
</gene>